<dbReference type="PROSITE" id="PS50126">
    <property type="entry name" value="S1"/>
    <property type="match status" value="1"/>
</dbReference>
<evidence type="ECO:0000256" key="10">
    <source>
        <dbReference type="SAM" id="MobiDB-lite"/>
    </source>
</evidence>
<reference evidence="12" key="1">
    <citation type="submission" date="2009-09" db="EMBL/GenBank/DDBJ databases">
        <authorList>
            <consortium name="The Broad Institute Genome Sequencing Platform"/>
            <person name="Ward D."/>
            <person name="Feldgarden M."/>
            <person name="Earl A."/>
            <person name="Young S.K."/>
            <person name="Zeng Q."/>
            <person name="Koehrsen M."/>
            <person name="Alvarado L."/>
            <person name="Berlin A."/>
            <person name="Bochicchio J."/>
            <person name="Borenstein D."/>
            <person name="Chapman S.B."/>
            <person name="Chen Z."/>
            <person name="Engels R."/>
            <person name="Freedman E."/>
            <person name="Gellesch M."/>
            <person name="Goldberg J."/>
            <person name="Griggs A."/>
            <person name="Gujja S."/>
            <person name="Heilman E."/>
            <person name="Heiman D."/>
            <person name="Hepburn T."/>
            <person name="Howarth C."/>
            <person name="Jen D."/>
            <person name="Larson L."/>
            <person name="Lewis B."/>
            <person name="Mehta T."/>
            <person name="Park D."/>
            <person name="Pearson M."/>
            <person name="Roberts A."/>
            <person name="Saif S."/>
            <person name="Shea T."/>
            <person name="Shenoy N."/>
            <person name="Sisk P."/>
            <person name="Stolte C."/>
            <person name="Sykes S."/>
            <person name="Thomson T."/>
            <person name="Walk T."/>
            <person name="White J."/>
            <person name="Yandava C."/>
            <person name="Sibley C.D."/>
            <person name="Field T.R."/>
            <person name="Grinwis M."/>
            <person name="Eshaghurshan C.S."/>
            <person name="Surette M.G."/>
            <person name="Haas B."/>
            <person name="Nusbaum C."/>
            <person name="Birren B."/>
        </authorList>
    </citation>
    <scope>NUCLEOTIDE SEQUENCE [LARGE SCALE GENOMIC DNA]</scope>
    <source>
        <strain evidence="12">ATCC 700633</strain>
    </source>
</reference>
<dbReference type="OrthoDB" id="9764149at2"/>
<sequence length="775" mass="88313">MRESLRTVLVSFFEEYAPESFYVKEISEHFGMNQSQDFKILVKELAALEEEGILELNRNGKFGLNPLNQTLKGTYRANDKGFGFVTVVEGEPDIFIPRGDTMSAMDGDEVELVITEPADSYRQRSATGKIVQIIQRNTTQVVGIYTRFSSETAEDTGYCGEVVVKDKKLAGTRCLIRPNGLHPVDGTVVIVELTKYTNEKNRSSLEGIVVKEIGYKDAVGMDILMVLQQLHIPTEFPQEVIDQANLVPEVITDEDRQGRKDLRGQLTVTIDGADAKDLDDAVALTKREDGTFELTVSIADVSYYVTENSAIDREAFERGTSVYLTDRVVPMLPQRLSNGICSLHPHEERLTMSCRMEIDRSGTIYQYEIFPSVIRSDMRLTYSLVNELYEKKEVEIQDEIQQMLLDMKELHHILERRRKERGAIDFETHEAKIIVDEQGAPIDIQIRERGVAERLIESFMLAANETVAMHYQRKNVPFIYRVHEQPQQEKMQRFLEFVTAFGINIKGTSDTISPKKLQKALDEVKGETYEAVVSTMMLRSMKQAKYDIIPSGHYGLAAEDYTHFTSPIRRYPDLIVHRMIRQYEGSGSFLSKQQEELNASKLERIADQSSKMERLAVQAEREVDAMKKAEFMADKIGQEFEGIVSSVTKFGMFVELPNTVEGLVHITHMNQDYFNFIESHLVLIGERTGVTYRIGDCVKVKLIKVDVEAHEIDFILAADNADLITQNKRPTKGKEVPKKATKKESRSKKSKKSSKNKGRQHFKAQAKQKRRKKHS</sequence>
<comment type="caution">
    <text evidence="12">The sequence shown here is derived from an EMBL/GenBank/DDBJ whole genome shotgun (WGS) entry which is preliminary data.</text>
</comment>
<keyword evidence="3 8" id="KW-0963">Cytoplasm</keyword>
<dbReference type="Pfam" id="PF08206">
    <property type="entry name" value="OB_RNB"/>
    <property type="match status" value="1"/>
</dbReference>
<dbReference type="InterPro" id="IPR011805">
    <property type="entry name" value="RNase_R"/>
</dbReference>
<dbReference type="SUPFAM" id="SSF50249">
    <property type="entry name" value="Nucleic acid-binding proteins"/>
    <property type="match status" value="4"/>
</dbReference>
<keyword evidence="7 8" id="KW-0694">RNA-binding</keyword>
<dbReference type="AlphaFoldDB" id="D0BNS1"/>
<dbReference type="InterPro" id="IPR022966">
    <property type="entry name" value="RNase_II/R_CS"/>
</dbReference>
<dbReference type="HAMAP" id="MF_01895">
    <property type="entry name" value="RNase_R"/>
    <property type="match status" value="1"/>
</dbReference>
<keyword evidence="5 8" id="KW-0378">Hydrolase</keyword>
<evidence type="ECO:0000256" key="1">
    <source>
        <dbReference type="ARBA" id="ARBA00001849"/>
    </source>
</evidence>
<evidence type="ECO:0000256" key="7">
    <source>
        <dbReference type="ARBA" id="ARBA00022884"/>
    </source>
</evidence>
<dbReference type="Pfam" id="PF17876">
    <property type="entry name" value="CSD2"/>
    <property type="match status" value="1"/>
</dbReference>
<dbReference type="CDD" id="cd04471">
    <property type="entry name" value="S1_RNase_R"/>
    <property type="match status" value="1"/>
</dbReference>
<dbReference type="NCBIfam" id="TIGR00358">
    <property type="entry name" value="3_prime_RNase"/>
    <property type="match status" value="1"/>
</dbReference>
<evidence type="ECO:0000256" key="6">
    <source>
        <dbReference type="ARBA" id="ARBA00022839"/>
    </source>
</evidence>
<dbReference type="InterPro" id="IPR003029">
    <property type="entry name" value="S1_domain"/>
</dbReference>
<dbReference type="SMART" id="SM00316">
    <property type="entry name" value="S1"/>
    <property type="match status" value="1"/>
</dbReference>
<evidence type="ECO:0000259" key="11">
    <source>
        <dbReference type="PROSITE" id="PS50126"/>
    </source>
</evidence>
<dbReference type="GO" id="GO:0006402">
    <property type="term" value="P:mRNA catabolic process"/>
    <property type="evidence" value="ECO:0007669"/>
    <property type="project" value="TreeGrafter"/>
</dbReference>
<evidence type="ECO:0000256" key="9">
    <source>
        <dbReference type="SAM" id="Coils"/>
    </source>
</evidence>
<gene>
    <name evidence="8" type="primary">rnr</name>
    <name evidence="12" type="ORF">HMPREF0446_01606</name>
</gene>
<dbReference type="RefSeq" id="WP_006703882.1">
    <property type="nucleotide sequence ID" value="NZ_KI391971.1"/>
</dbReference>
<protein>
    <recommendedName>
        <fullName evidence="8">Ribonuclease R</fullName>
        <shortName evidence="8">RNase R</shortName>
        <ecNumber evidence="8">3.1.13.1</ecNumber>
    </recommendedName>
</protein>
<comment type="function">
    <text evidence="8">3'-5' exoribonuclease that releases 5'-nucleoside monophosphates and is involved in maturation of structured RNAs.</text>
</comment>
<dbReference type="Proteomes" id="UP000002939">
    <property type="component" value="Unassembled WGS sequence"/>
</dbReference>
<feature type="region of interest" description="Disordered" evidence="10">
    <location>
        <begin position="727"/>
        <end position="775"/>
    </location>
</feature>
<feature type="compositionally biased region" description="Basic and acidic residues" evidence="10">
    <location>
        <begin position="732"/>
        <end position="744"/>
    </location>
</feature>
<dbReference type="EC" id="3.1.13.1" evidence="8"/>
<proteinExistence type="inferred from homology"/>
<dbReference type="NCBIfam" id="TIGR02063">
    <property type="entry name" value="RNase_R"/>
    <property type="match status" value="1"/>
</dbReference>
<dbReference type="InterPro" id="IPR050180">
    <property type="entry name" value="RNR_Ribonuclease"/>
</dbReference>
<dbReference type="InterPro" id="IPR040476">
    <property type="entry name" value="CSD2"/>
</dbReference>
<dbReference type="STRING" id="626369.HMPREF0446_01606"/>
<dbReference type="GO" id="GO:0005829">
    <property type="term" value="C:cytosol"/>
    <property type="evidence" value="ECO:0007669"/>
    <property type="project" value="TreeGrafter"/>
</dbReference>
<dbReference type="eggNOG" id="COG0557">
    <property type="taxonomic scope" value="Bacteria"/>
</dbReference>
<keyword evidence="13" id="KW-1185">Reference proteome</keyword>
<dbReference type="EMBL" id="ACRF02000018">
    <property type="protein sequence ID" value="EEW92306.1"/>
    <property type="molecule type" value="Genomic_DNA"/>
</dbReference>
<dbReference type="Pfam" id="PF00575">
    <property type="entry name" value="S1"/>
    <property type="match status" value="1"/>
</dbReference>
<dbReference type="PANTHER" id="PTHR23355">
    <property type="entry name" value="RIBONUCLEASE"/>
    <property type="match status" value="1"/>
</dbReference>
<dbReference type="GO" id="GO:0003723">
    <property type="term" value="F:RNA binding"/>
    <property type="evidence" value="ECO:0007669"/>
    <property type="project" value="UniProtKB-UniRule"/>
</dbReference>
<keyword evidence="9" id="KW-0175">Coiled coil</keyword>
<dbReference type="Gene3D" id="2.40.50.140">
    <property type="entry name" value="Nucleic acid-binding proteins"/>
    <property type="match status" value="2"/>
</dbReference>
<dbReference type="Pfam" id="PF00773">
    <property type="entry name" value="RNB"/>
    <property type="match status" value="1"/>
</dbReference>
<feature type="compositionally biased region" description="Basic residues" evidence="10">
    <location>
        <begin position="745"/>
        <end position="775"/>
    </location>
</feature>
<comment type="catalytic activity">
    <reaction evidence="1 8">
        <text>Exonucleolytic cleavage in the 3'- to 5'-direction to yield nucleoside 5'-phosphates.</text>
        <dbReference type="EC" id="3.1.13.1"/>
    </reaction>
</comment>
<dbReference type="InterPro" id="IPR004476">
    <property type="entry name" value="RNase_II/RNase_R"/>
</dbReference>
<evidence type="ECO:0000313" key="13">
    <source>
        <dbReference type="Proteomes" id="UP000002939"/>
    </source>
</evidence>
<evidence type="ECO:0000256" key="2">
    <source>
        <dbReference type="ARBA" id="ARBA00004496"/>
    </source>
</evidence>
<feature type="domain" description="S1 motif" evidence="11">
    <location>
        <begin position="637"/>
        <end position="717"/>
    </location>
</feature>
<dbReference type="HOGENOM" id="CLU_002333_7_3_9"/>
<comment type="similarity">
    <text evidence="8">Belongs to the RNR ribonuclease family. RNase R subfamily.</text>
</comment>
<evidence type="ECO:0000256" key="4">
    <source>
        <dbReference type="ARBA" id="ARBA00022722"/>
    </source>
</evidence>
<dbReference type="SMART" id="SM00955">
    <property type="entry name" value="RNB"/>
    <property type="match status" value="1"/>
</dbReference>
<reference evidence="12" key="2">
    <citation type="submission" date="2011-10" db="EMBL/GenBank/DDBJ databases">
        <title>The Genome Sequence of Granulicatella elegans ATCC 700633.</title>
        <authorList>
            <consortium name="The Broad Institute Genome Sequencing Platform"/>
            <consortium name="The Broad Institute Genome Sequencing Center for Infectious Disease"/>
            <person name="Earl A."/>
            <person name="Ward D."/>
            <person name="Feldgarden M."/>
            <person name="Gevers D."/>
            <person name="Sibley C.D."/>
            <person name="Field T.R."/>
            <person name="Grinwis M."/>
            <person name="Eshaghurshan C.S."/>
            <person name="Surette M.G."/>
            <person name="Young S.K."/>
            <person name="Zeng Q."/>
            <person name="Gargeya S."/>
            <person name="Fitzgerald M."/>
            <person name="Haas B."/>
            <person name="Abouelleil A."/>
            <person name="Alvarado L."/>
            <person name="Arachchi H.M."/>
            <person name="Berlin A."/>
            <person name="Brown A."/>
            <person name="Chapman S.B."/>
            <person name="Chen Z."/>
            <person name="Dunbar C."/>
            <person name="Freedman E."/>
            <person name="Gearin G."/>
            <person name="Goldberg J."/>
            <person name="Griggs A."/>
            <person name="Gujja S."/>
            <person name="Heiman D."/>
            <person name="Howarth C."/>
            <person name="Larson L."/>
            <person name="Lui A."/>
            <person name="MacDonald P.J.P."/>
            <person name="Montmayeur A."/>
            <person name="Murphy C."/>
            <person name="Neiman D."/>
            <person name="Pearson M."/>
            <person name="Priest M."/>
            <person name="Roberts A."/>
            <person name="Saif S."/>
            <person name="Shea T."/>
            <person name="Shenoy N."/>
            <person name="Sisk P."/>
            <person name="Stolte C."/>
            <person name="Sykes S."/>
            <person name="Wortman J."/>
            <person name="Nusbaum C."/>
            <person name="Birren B."/>
        </authorList>
    </citation>
    <scope>NUCLEOTIDE SEQUENCE [LARGE SCALE GENOMIC DNA]</scope>
    <source>
        <strain evidence="12">ATCC 700633</strain>
    </source>
</reference>
<dbReference type="GO" id="GO:0008859">
    <property type="term" value="F:exoribonuclease II activity"/>
    <property type="evidence" value="ECO:0007669"/>
    <property type="project" value="UniProtKB-UniRule"/>
</dbReference>
<dbReference type="PROSITE" id="PS01175">
    <property type="entry name" value="RIBONUCLEASE_II"/>
    <property type="match status" value="1"/>
</dbReference>
<keyword evidence="4 8" id="KW-0540">Nuclease</keyword>
<evidence type="ECO:0000256" key="8">
    <source>
        <dbReference type="HAMAP-Rule" id="MF_01895"/>
    </source>
</evidence>
<dbReference type="InterPro" id="IPR012340">
    <property type="entry name" value="NA-bd_OB-fold"/>
</dbReference>
<evidence type="ECO:0000256" key="5">
    <source>
        <dbReference type="ARBA" id="ARBA00022801"/>
    </source>
</evidence>
<evidence type="ECO:0000256" key="3">
    <source>
        <dbReference type="ARBA" id="ARBA00022490"/>
    </source>
</evidence>
<accession>D0BNS1</accession>
<dbReference type="InterPro" id="IPR001900">
    <property type="entry name" value="RNase_II/R"/>
</dbReference>
<name>D0BNS1_9LACT</name>
<comment type="subcellular location">
    <subcellularLocation>
        <location evidence="2 8">Cytoplasm</location>
    </subcellularLocation>
</comment>
<dbReference type="InterPro" id="IPR013223">
    <property type="entry name" value="RNase_B_OB_dom"/>
</dbReference>
<organism evidence="12 13">
    <name type="scientific">Granulicatella elegans ATCC 700633</name>
    <dbReference type="NCBI Taxonomy" id="626369"/>
    <lineage>
        <taxon>Bacteria</taxon>
        <taxon>Bacillati</taxon>
        <taxon>Bacillota</taxon>
        <taxon>Bacilli</taxon>
        <taxon>Lactobacillales</taxon>
        <taxon>Carnobacteriaceae</taxon>
        <taxon>Granulicatella</taxon>
    </lineage>
</organism>
<feature type="coiled-coil region" evidence="9">
    <location>
        <begin position="602"/>
        <end position="629"/>
    </location>
</feature>
<evidence type="ECO:0000313" key="12">
    <source>
        <dbReference type="EMBL" id="EEW92306.1"/>
    </source>
</evidence>
<dbReference type="PANTHER" id="PTHR23355:SF9">
    <property type="entry name" value="DIS3-LIKE EXONUCLEASE 2"/>
    <property type="match status" value="1"/>
</dbReference>
<keyword evidence="6 8" id="KW-0269">Exonuclease</keyword>